<dbReference type="InterPro" id="IPR039421">
    <property type="entry name" value="Type_1_exporter"/>
</dbReference>
<dbReference type="GO" id="GO:0015421">
    <property type="term" value="F:ABC-type oligopeptide transporter activity"/>
    <property type="evidence" value="ECO:0007669"/>
    <property type="project" value="TreeGrafter"/>
</dbReference>
<dbReference type="PANTHER" id="PTHR43394">
    <property type="entry name" value="ATP-DEPENDENT PERMEASE MDL1, MITOCHONDRIAL"/>
    <property type="match status" value="1"/>
</dbReference>
<evidence type="ECO:0000256" key="1">
    <source>
        <dbReference type="ARBA" id="ARBA00004651"/>
    </source>
</evidence>
<accession>A0A6J4UH19</accession>
<dbReference type="InterPro" id="IPR017871">
    <property type="entry name" value="ABC_transporter-like_CS"/>
</dbReference>
<evidence type="ECO:0000256" key="7">
    <source>
        <dbReference type="ARBA" id="ARBA00023136"/>
    </source>
</evidence>
<evidence type="ECO:0000313" key="11">
    <source>
        <dbReference type="EMBL" id="CAA9549424.1"/>
    </source>
</evidence>
<dbReference type="Pfam" id="PF00005">
    <property type="entry name" value="ABC_tran"/>
    <property type="match status" value="1"/>
</dbReference>
<dbReference type="FunFam" id="3.40.50.300:FF:000287">
    <property type="entry name" value="Multidrug ABC transporter ATP-binding protein"/>
    <property type="match status" value="1"/>
</dbReference>
<dbReference type="Gene3D" id="3.40.50.300">
    <property type="entry name" value="P-loop containing nucleotide triphosphate hydrolases"/>
    <property type="match status" value="1"/>
</dbReference>
<evidence type="ECO:0000256" key="2">
    <source>
        <dbReference type="ARBA" id="ARBA00022448"/>
    </source>
</evidence>
<organism evidence="11">
    <name type="scientific">uncultured Thermomicrobiales bacterium</name>
    <dbReference type="NCBI Taxonomy" id="1645740"/>
    <lineage>
        <taxon>Bacteria</taxon>
        <taxon>Pseudomonadati</taxon>
        <taxon>Thermomicrobiota</taxon>
        <taxon>Thermomicrobia</taxon>
        <taxon>Thermomicrobiales</taxon>
        <taxon>environmental samples</taxon>
    </lineage>
</organism>
<dbReference type="EMBL" id="CADCWG010000101">
    <property type="protein sequence ID" value="CAA9549424.1"/>
    <property type="molecule type" value="Genomic_DNA"/>
</dbReference>
<protein>
    <submittedName>
        <fullName evidence="11">Lipid A export ATP-binding/permease protein MsbA</fullName>
    </submittedName>
</protein>
<evidence type="ECO:0000256" key="4">
    <source>
        <dbReference type="ARBA" id="ARBA00022741"/>
    </source>
</evidence>
<feature type="transmembrane region" description="Helical" evidence="8">
    <location>
        <begin position="71"/>
        <end position="90"/>
    </location>
</feature>
<feature type="domain" description="ABC transmembrane type-1" evidence="10">
    <location>
        <begin position="35"/>
        <end position="319"/>
    </location>
</feature>
<keyword evidence="5 11" id="KW-0067">ATP-binding</keyword>
<dbReference type="PROSITE" id="PS50893">
    <property type="entry name" value="ABC_TRANSPORTER_2"/>
    <property type="match status" value="1"/>
</dbReference>
<dbReference type="Pfam" id="PF00664">
    <property type="entry name" value="ABC_membrane"/>
    <property type="match status" value="1"/>
</dbReference>
<dbReference type="PROSITE" id="PS00211">
    <property type="entry name" value="ABC_TRANSPORTER_1"/>
    <property type="match status" value="1"/>
</dbReference>
<dbReference type="InterPro" id="IPR003439">
    <property type="entry name" value="ABC_transporter-like_ATP-bd"/>
</dbReference>
<evidence type="ECO:0000256" key="5">
    <source>
        <dbReference type="ARBA" id="ARBA00022840"/>
    </source>
</evidence>
<feature type="transmembrane region" description="Helical" evidence="8">
    <location>
        <begin position="253"/>
        <end position="278"/>
    </location>
</feature>
<feature type="domain" description="ABC transporter" evidence="9">
    <location>
        <begin position="353"/>
        <end position="586"/>
    </location>
</feature>
<feature type="transmembrane region" description="Helical" evidence="8">
    <location>
        <begin position="152"/>
        <end position="171"/>
    </location>
</feature>
<keyword evidence="2" id="KW-0813">Transport</keyword>
<dbReference type="GO" id="GO:0016887">
    <property type="term" value="F:ATP hydrolysis activity"/>
    <property type="evidence" value="ECO:0007669"/>
    <property type="project" value="InterPro"/>
</dbReference>
<dbReference type="InterPro" id="IPR011527">
    <property type="entry name" value="ABC1_TM_dom"/>
</dbReference>
<keyword evidence="6 8" id="KW-1133">Transmembrane helix</keyword>
<dbReference type="InterPro" id="IPR003593">
    <property type="entry name" value="AAA+_ATPase"/>
</dbReference>
<dbReference type="SMART" id="SM00382">
    <property type="entry name" value="AAA"/>
    <property type="match status" value="1"/>
</dbReference>
<keyword evidence="7 8" id="KW-0472">Membrane</keyword>
<keyword evidence="3 8" id="KW-0812">Transmembrane</keyword>
<evidence type="ECO:0000259" key="9">
    <source>
        <dbReference type="PROSITE" id="PS50893"/>
    </source>
</evidence>
<dbReference type="AlphaFoldDB" id="A0A6J4UH19"/>
<proteinExistence type="predicted"/>
<dbReference type="PROSITE" id="PS50929">
    <property type="entry name" value="ABC_TM1F"/>
    <property type="match status" value="1"/>
</dbReference>
<dbReference type="GO" id="GO:0005524">
    <property type="term" value="F:ATP binding"/>
    <property type="evidence" value="ECO:0007669"/>
    <property type="project" value="UniProtKB-KW"/>
</dbReference>
<evidence type="ECO:0000256" key="8">
    <source>
        <dbReference type="SAM" id="Phobius"/>
    </source>
</evidence>
<dbReference type="InterPro" id="IPR036640">
    <property type="entry name" value="ABC1_TM_sf"/>
</dbReference>
<gene>
    <name evidence="11" type="ORF">AVDCRST_MAG49-1641</name>
</gene>
<feature type="transmembrane region" description="Helical" evidence="8">
    <location>
        <begin position="34"/>
        <end position="59"/>
    </location>
</feature>
<dbReference type="SUPFAM" id="SSF52540">
    <property type="entry name" value="P-loop containing nucleoside triphosphate hydrolases"/>
    <property type="match status" value="1"/>
</dbReference>
<reference evidence="11" key="1">
    <citation type="submission" date="2020-02" db="EMBL/GenBank/DDBJ databases">
        <authorList>
            <person name="Meier V. D."/>
        </authorList>
    </citation>
    <scope>NUCLEOTIDE SEQUENCE</scope>
    <source>
        <strain evidence="11">AVDCRST_MAG49</strain>
    </source>
</reference>
<dbReference type="InterPro" id="IPR027417">
    <property type="entry name" value="P-loop_NTPase"/>
</dbReference>
<sequence>MAQNVDPDDLLGKAYDARIVRRLLAYVVPYRGRALAAVAATLLAIGADLMLPVLFRYAVDEVRPGGNRDAMTLNLLGGAFVVALLARFAGQWAQLYLVSWLGNRVVYDLRDTMFRHLQRLSIGYIDRRGVGAIMTRIQNDVSVLNELFSGGVPGMIASSLILVGIVVVMLITDWQLALLALAVLPIMGLVMARWRRRAVETYRATRRTIGIVNADLAESIAGVRVVQAFGQEPTKRARFHKLNMANRAATIDAAYLGALLLPVVILLGSAATVLVLYVGGRLAFGTRLTPGELVLFITLVDRFFEPIRDLSQQYNQLQAGMAAGERVFEVLDVEPEVEDAPGAVDLPPVVGAVRYDRVRFGYGDTEILHGIDLDVAPGETIALVGETGAGKTSIVNLLMRFSDVWEGAVTVDGHDVRSVTQGSLRSQLGVVLQDTFLFGGSVRDNIRYARPDATDTEVEAAAREVGADAFIRQLPQGYDTEVQERGSLLSVGQRQLISFARALLADPRILILDEATSSVDTQTERQIQAALRRLLEGRTSFVIAHRLSTIREADKVVVLENGRVVEIGSHETLMARGGHYARLQQMQWRGDDAAAD</sequence>
<evidence type="ECO:0000256" key="3">
    <source>
        <dbReference type="ARBA" id="ARBA00022692"/>
    </source>
</evidence>
<comment type="subcellular location">
    <subcellularLocation>
        <location evidence="1">Cell membrane</location>
        <topology evidence="1">Multi-pass membrane protein</topology>
    </subcellularLocation>
</comment>
<evidence type="ECO:0000256" key="6">
    <source>
        <dbReference type="ARBA" id="ARBA00022989"/>
    </source>
</evidence>
<dbReference type="PANTHER" id="PTHR43394:SF1">
    <property type="entry name" value="ATP-BINDING CASSETTE SUB-FAMILY B MEMBER 10, MITOCHONDRIAL"/>
    <property type="match status" value="1"/>
</dbReference>
<dbReference type="SUPFAM" id="SSF90123">
    <property type="entry name" value="ABC transporter transmembrane region"/>
    <property type="match status" value="1"/>
</dbReference>
<dbReference type="GO" id="GO:0005886">
    <property type="term" value="C:plasma membrane"/>
    <property type="evidence" value="ECO:0007669"/>
    <property type="project" value="UniProtKB-SubCell"/>
</dbReference>
<name>A0A6J4UH19_9BACT</name>
<feature type="transmembrane region" description="Helical" evidence="8">
    <location>
        <begin position="176"/>
        <end position="194"/>
    </location>
</feature>
<dbReference type="CDD" id="cd18545">
    <property type="entry name" value="ABC_6TM_YknV_like"/>
    <property type="match status" value="1"/>
</dbReference>
<dbReference type="Gene3D" id="1.20.1560.10">
    <property type="entry name" value="ABC transporter type 1, transmembrane domain"/>
    <property type="match status" value="1"/>
</dbReference>
<keyword evidence="4" id="KW-0547">Nucleotide-binding</keyword>
<evidence type="ECO:0000259" key="10">
    <source>
        <dbReference type="PROSITE" id="PS50929"/>
    </source>
</evidence>